<protein>
    <submittedName>
        <fullName evidence="2">Acyloxyacyl hydrolase</fullName>
    </submittedName>
</protein>
<name>A0ABV3Z206_9PROT</name>
<dbReference type="Proteomes" id="UP001560685">
    <property type="component" value="Unassembled WGS sequence"/>
</dbReference>
<gene>
    <name evidence="2" type="ORF">ABFZ84_04620</name>
</gene>
<dbReference type="GO" id="GO:0016787">
    <property type="term" value="F:hydrolase activity"/>
    <property type="evidence" value="ECO:0007669"/>
    <property type="project" value="UniProtKB-KW"/>
</dbReference>
<evidence type="ECO:0000313" key="2">
    <source>
        <dbReference type="EMBL" id="MEX6632824.1"/>
    </source>
</evidence>
<accession>A0ABV3Z206</accession>
<dbReference type="EMBL" id="JBEHZE010000001">
    <property type="protein sequence ID" value="MEX6632824.1"/>
    <property type="molecule type" value="Genomic_DNA"/>
</dbReference>
<proteinExistence type="predicted"/>
<keyword evidence="2" id="KW-0378">Hydrolase</keyword>
<keyword evidence="1" id="KW-0732">Signal</keyword>
<evidence type="ECO:0000256" key="1">
    <source>
        <dbReference type="SAM" id="SignalP"/>
    </source>
</evidence>
<dbReference type="RefSeq" id="WP_369312758.1">
    <property type="nucleotide sequence ID" value="NZ_JBEHZE010000001.1"/>
</dbReference>
<dbReference type="Pfam" id="PF09411">
    <property type="entry name" value="PagL"/>
    <property type="match status" value="1"/>
</dbReference>
<feature type="signal peptide" evidence="1">
    <location>
        <begin position="1"/>
        <end position="22"/>
    </location>
</feature>
<feature type="chain" id="PRO_5045217962" evidence="1">
    <location>
        <begin position="23"/>
        <end position="185"/>
    </location>
</feature>
<dbReference type="Gene3D" id="2.40.160.20">
    <property type="match status" value="1"/>
</dbReference>
<evidence type="ECO:0000313" key="3">
    <source>
        <dbReference type="Proteomes" id="UP001560685"/>
    </source>
</evidence>
<organism evidence="2 3">
    <name type="scientific">Hyphococcus lacteus</name>
    <dbReference type="NCBI Taxonomy" id="3143536"/>
    <lineage>
        <taxon>Bacteria</taxon>
        <taxon>Pseudomonadati</taxon>
        <taxon>Pseudomonadota</taxon>
        <taxon>Alphaproteobacteria</taxon>
        <taxon>Parvularculales</taxon>
        <taxon>Parvularculaceae</taxon>
        <taxon>Hyphococcus</taxon>
    </lineage>
</organism>
<dbReference type="InterPro" id="IPR018550">
    <property type="entry name" value="Lipid-A_deacylase-rel"/>
</dbReference>
<comment type="caution">
    <text evidence="2">The sequence shown here is derived from an EMBL/GenBank/DDBJ whole genome shotgun (WGS) entry which is preliminary data.</text>
</comment>
<keyword evidence="3" id="KW-1185">Reference proteome</keyword>
<reference evidence="2 3" key="1">
    <citation type="submission" date="2024-05" db="EMBL/GenBank/DDBJ databases">
        <title>Three bacterial strains, DH-69, EH-24, and ECK-19 isolated from coastal sediments.</title>
        <authorList>
            <person name="Ye Y.-Q."/>
            <person name="Du Z.-J."/>
        </authorList>
    </citation>
    <scope>NUCLEOTIDE SEQUENCE [LARGE SCALE GENOMIC DNA]</scope>
    <source>
        <strain evidence="2 3">ECK-19</strain>
    </source>
</reference>
<sequence>MKVISAIAAFFTVLTFAGASHAIVPVDEVRAGVYAQSCCGFGSSKEQGAAINAEALFDSPRFLSVVGSPRPLIGATLATDSDATSQIYSGLEWQVDVSRWFVSAGVGVAVHNGETDRYDPVADAARVDHTVFYGCRALFRLAGDVGYRLTDNISASVHWNHISNAGLCNENEGMDQLGLRLGFRL</sequence>